<dbReference type="PANTHER" id="PTHR46140:SF1">
    <property type="entry name" value="VACUOLAR TRANSPORTER CHAPERONE COMPLEX SUBUNIT 4-RELATED"/>
    <property type="match status" value="1"/>
</dbReference>
<dbReference type="CDD" id="cd14474">
    <property type="entry name" value="SPX_YDR089W"/>
    <property type="match status" value="1"/>
</dbReference>
<keyword evidence="5 7" id="KW-0472">Membrane</keyword>
<evidence type="ECO:0000256" key="3">
    <source>
        <dbReference type="ARBA" id="ARBA00022692"/>
    </source>
</evidence>
<evidence type="ECO:0000259" key="8">
    <source>
        <dbReference type="PROSITE" id="PS51382"/>
    </source>
</evidence>
<proteinExistence type="predicted"/>
<keyword evidence="10" id="KW-1185">Reference proteome</keyword>
<keyword evidence="4 7" id="KW-1133">Transmembrane helix</keyword>
<dbReference type="InterPro" id="IPR018966">
    <property type="entry name" value="VTC_domain"/>
</dbReference>
<evidence type="ECO:0000256" key="1">
    <source>
        <dbReference type="ARBA" id="ARBA00004128"/>
    </source>
</evidence>
<dbReference type="Gene3D" id="3.20.100.30">
    <property type="entry name" value="VTC, catalytic tunnel domain"/>
    <property type="match status" value="1"/>
</dbReference>
<dbReference type="InterPro" id="IPR042267">
    <property type="entry name" value="VTC_sf"/>
</dbReference>
<evidence type="ECO:0000313" key="10">
    <source>
        <dbReference type="Proteomes" id="UP000053411"/>
    </source>
</evidence>
<feature type="compositionally biased region" description="Polar residues" evidence="6">
    <location>
        <begin position="562"/>
        <end position="586"/>
    </location>
</feature>
<feature type="compositionally biased region" description="Low complexity" evidence="6">
    <location>
        <begin position="207"/>
        <end position="221"/>
    </location>
</feature>
<feature type="compositionally biased region" description="Low complexity" evidence="6">
    <location>
        <begin position="543"/>
        <end position="556"/>
    </location>
</feature>
<evidence type="ECO:0000256" key="2">
    <source>
        <dbReference type="ARBA" id="ARBA00022554"/>
    </source>
</evidence>
<dbReference type="GO" id="GO:0006799">
    <property type="term" value="P:polyphosphate biosynthetic process"/>
    <property type="evidence" value="ECO:0007669"/>
    <property type="project" value="UniProtKB-ARBA"/>
</dbReference>
<feature type="region of interest" description="Disordered" evidence="6">
    <location>
        <begin position="200"/>
        <end position="221"/>
    </location>
</feature>
<comment type="subcellular location">
    <subcellularLocation>
        <location evidence="1">Vacuole membrane</location>
        <topology evidence="1">Multi-pass membrane protein</topology>
    </subcellularLocation>
</comment>
<evidence type="ECO:0000256" key="4">
    <source>
        <dbReference type="ARBA" id="ARBA00022989"/>
    </source>
</evidence>
<evidence type="ECO:0000313" key="9">
    <source>
        <dbReference type="EMBL" id="KIX94381.1"/>
    </source>
</evidence>
<dbReference type="GeneID" id="27715513"/>
<protein>
    <recommendedName>
        <fullName evidence="8">SPX domain-containing protein</fullName>
    </recommendedName>
</protein>
<keyword evidence="2" id="KW-0926">Vacuole</keyword>
<keyword evidence="3 7" id="KW-0812">Transmembrane</keyword>
<evidence type="ECO:0000256" key="5">
    <source>
        <dbReference type="ARBA" id="ARBA00023136"/>
    </source>
</evidence>
<organism evidence="9 10">
    <name type="scientific">Fonsecaea multimorphosa CBS 102226</name>
    <dbReference type="NCBI Taxonomy" id="1442371"/>
    <lineage>
        <taxon>Eukaryota</taxon>
        <taxon>Fungi</taxon>
        <taxon>Dikarya</taxon>
        <taxon>Ascomycota</taxon>
        <taxon>Pezizomycotina</taxon>
        <taxon>Eurotiomycetes</taxon>
        <taxon>Chaetothyriomycetidae</taxon>
        <taxon>Chaetothyriales</taxon>
        <taxon>Herpotrichiellaceae</taxon>
        <taxon>Fonsecaea</taxon>
    </lineage>
</organism>
<feature type="compositionally biased region" description="Polar residues" evidence="6">
    <location>
        <begin position="284"/>
        <end position="300"/>
    </location>
</feature>
<dbReference type="VEuPathDB" id="FungiDB:Z520_09767"/>
<feature type="region of interest" description="Disordered" evidence="6">
    <location>
        <begin position="543"/>
        <end position="605"/>
    </location>
</feature>
<dbReference type="EMBL" id="KN848087">
    <property type="protein sequence ID" value="KIX94381.1"/>
    <property type="molecule type" value="Genomic_DNA"/>
</dbReference>
<dbReference type="RefSeq" id="XP_016628504.1">
    <property type="nucleotide sequence ID" value="XM_016780261.1"/>
</dbReference>
<evidence type="ECO:0000256" key="6">
    <source>
        <dbReference type="SAM" id="MobiDB-lite"/>
    </source>
</evidence>
<evidence type="ECO:0000256" key="7">
    <source>
        <dbReference type="SAM" id="Phobius"/>
    </source>
</evidence>
<dbReference type="PROSITE" id="PS51382">
    <property type="entry name" value="SPX"/>
    <property type="match status" value="1"/>
</dbReference>
<dbReference type="InterPro" id="IPR004331">
    <property type="entry name" value="SPX_dom"/>
</dbReference>
<dbReference type="InterPro" id="IPR051572">
    <property type="entry name" value="VTC_Complex_Subunit"/>
</dbReference>
<feature type="region of interest" description="Disordered" evidence="6">
    <location>
        <begin position="276"/>
        <end position="300"/>
    </location>
</feature>
<feature type="domain" description="SPX" evidence="8">
    <location>
        <begin position="1"/>
        <end position="165"/>
    </location>
</feature>
<dbReference type="GO" id="GO:0005774">
    <property type="term" value="C:vacuolar membrane"/>
    <property type="evidence" value="ECO:0007669"/>
    <property type="project" value="UniProtKB-SubCell"/>
</dbReference>
<feature type="compositionally biased region" description="Basic residues" evidence="6">
    <location>
        <begin position="594"/>
        <end position="603"/>
    </location>
</feature>
<dbReference type="OrthoDB" id="5588846at2759"/>
<dbReference type="Pfam" id="PF09359">
    <property type="entry name" value="VTC"/>
    <property type="match status" value="1"/>
</dbReference>
<name>A0A0D2IB50_9EURO</name>
<feature type="transmembrane region" description="Helical" evidence="7">
    <location>
        <begin position="705"/>
        <end position="729"/>
    </location>
</feature>
<gene>
    <name evidence="9" type="ORF">Z520_09767</name>
</gene>
<accession>A0A0D2IB50</accession>
<sequence length="731" mass="81470">MKFGDNFYQRSVPQWAPYNFNYNGMKQLIKQRTSANLTGPVEIPVQGRSRWEETDKVLLDHLRDQYDNVTLFLRMKRGEIDRRLSSLKKQIAMLRTFADEKALEGNAVASARGRKYRRLTQECEELGDLIQKVARFASAQKIAFRKILKKYTKWTGSTTLQTRMDVEVFSSNQLQTDYSDYLQELAEQTAILADKMATPPLPRHQQEQSTVQQQTRTSASSLRSPIAKINSALNQAPSAFDAAIMTVPYGEAAGSAFYWIHPDNLDEARALVQRHMKKDDSLAPTPSRTSSDGSLKSPRYTSFSASNSSLTHMVFFDNAQRFVKDQSSARPSKIALSAYWTRDKDAAVTLAGLSPTSSGERALILDREDLGVALDRDSRLSSGSREATTIQRYLVEHRDVKPLAEVQTHRTRYSGMTNTADVANWATLDTSITFGAVDMHHLGEVQPLLQPSNTFPHATLHIRWEFARTPAVVRALDDSHLVYRVYDFTLEDMAIRTVQTDLPSPSWQSLLEKDITKLPLPTVGENSHYFRLKTANRLRVSASDMSGTSSGPSSSEGHADSLFSTATHGQSSITSNEARATETVTSPAEVKSPSSRKSRKRARIVVPEPAASQGRYWNEFDDGDSDVNPQDSYAIYVDPNEPAFPVMSQAWATLKSWWPLKSLNGGAKPASETTPLLYDEETASVESSDSDSLLIVHEGQLRRSFVWGLIGGLSAAFVIGFALILFICLQA</sequence>
<reference evidence="9 10" key="1">
    <citation type="submission" date="2015-01" db="EMBL/GenBank/DDBJ databases">
        <title>The Genome Sequence of Fonsecaea multimorphosa CBS 102226.</title>
        <authorList>
            <consortium name="The Broad Institute Genomics Platform"/>
            <person name="Cuomo C."/>
            <person name="de Hoog S."/>
            <person name="Gorbushina A."/>
            <person name="Stielow B."/>
            <person name="Teixiera M."/>
            <person name="Abouelleil A."/>
            <person name="Chapman S.B."/>
            <person name="Priest M."/>
            <person name="Young S.K."/>
            <person name="Wortman J."/>
            <person name="Nusbaum C."/>
            <person name="Birren B."/>
        </authorList>
    </citation>
    <scope>NUCLEOTIDE SEQUENCE [LARGE SCALE GENOMIC DNA]</scope>
    <source>
        <strain evidence="9 10">CBS 102226</strain>
    </source>
</reference>
<dbReference type="PANTHER" id="PTHR46140">
    <property type="entry name" value="VACUOLAR TRANSPORTER CHAPERONE 1-RELATED"/>
    <property type="match status" value="1"/>
</dbReference>
<dbReference type="Proteomes" id="UP000053411">
    <property type="component" value="Unassembled WGS sequence"/>
</dbReference>
<dbReference type="AlphaFoldDB" id="A0A0D2IB50"/>